<sequence>MVYFILKRLVQSVFVMLAVAFLAFALFRFVGDPVSQMTGVETSVQDQEKLREELGLNDPFAVQFYRFTTDMLRGDFGFSYRTRQPVAQMISARIPATLELGFVALLISLIVGIPAGVYTALRPRGVTSQTILMVTLVGVSIPTFVIGIMLIFYFGVKLGWLPTFGRGGTVNVAGWETSFLTVEGWRSLILPALTLGVYQLTLTMRLVRAEMMEVMRSDYIRFATARGVPMGRLYFRHALSNTLVPVITIIGLQFGGVIAFSIVTESVFQWPGLGLLFLESIRFVDIPVMGVYLVVIALFFVIVNMVVDLLYVAIDPRLRVRDAT</sequence>
<dbReference type="InterPro" id="IPR045621">
    <property type="entry name" value="BPD_transp_1_N"/>
</dbReference>
<evidence type="ECO:0000256" key="1">
    <source>
        <dbReference type="ARBA" id="ARBA00004651"/>
    </source>
</evidence>
<feature type="domain" description="ABC transmembrane type-1" evidence="8">
    <location>
        <begin position="94"/>
        <end position="311"/>
    </location>
</feature>
<evidence type="ECO:0000256" key="3">
    <source>
        <dbReference type="ARBA" id="ARBA00022475"/>
    </source>
</evidence>
<dbReference type="InterPro" id="IPR035906">
    <property type="entry name" value="MetI-like_sf"/>
</dbReference>
<dbReference type="Proteomes" id="UP001315686">
    <property type="component" value="Unassembled WGS sequence"/>
</dbReference>
<evidence type="ECO:0000259" key="8">
    <source>
        <dbReference type="PROSITE" id="PS50928"/>
    </source>
</evidence>
<keyword evidence="3" id="KW-1003">Cell membrane</keyword>
<evidence type="ECO:0000256" key="7">
    <source>
        <dbReference type="RuleBase" id="RU363032"/>
    </source>
</evidence>
<dbReference type="SUPFAM" id="SSF161098">
    <property type="entry name" value="MetI-like"/>
    <property type="match status" value="1"/>
</dbReference>
<comment type="caution">
    <text evidence="9">The sequence shown here is derived from an EMBL/GenBank/DDBJ whole genome shotgun (WGS) entry which is preliminary data.</text>
</comment>
<evidence type="ECO:0000256" key="4">
    <source>
        <dbReference type="ARBA" id="ARBA00022692"/>
    </source>
</evidence>
<feature type="transmembrane region" description="Helical" evidence="7">
    <location>
        <begin position="12"/>
        <end position="30"/>
    </location>
</feature>
<dbReference type="GO" id="GO:0055085">
    <property type="term" value="P:transmembrane transport"/>
    <property type="evidence" value="ECO:0007669"/>
    <property type="project" value="InterPro"/>
</dbReference>
<keyword evidence="6 7" id="KW-0472">Membrane</keyword>
<keyword evidence="5 7" id="KW-1133">Transmembrane helix</keyword>
<proteinExistence type="inferred from homology"/>
<protein>
    <submittedName>
        <fullName evidence="9">ABC transporter permease</fullName>
    </submittedName>
</protein>
<dbReference type="PANTHER" id="PTHR43163">
    <property type="entry name" value="DIPEPTIDE TRANSPORT SYSTEM PERMEASE PROTEIN DPPB-RELATED"/>
    <property type="match status" value="1"/>
</dbReference>
<reference evidence="9 10" key="1">
    <citation type="journal article" date="2021" name="Arch. Microbiol.">
        <title>Harenicola maris gen. nov., sp. nov. isolated from the Sea of Japan shallow sediments.</title>
        <authorList>
            <person name="Romanenko L.A."/>
            <person name="Kurilenko V.V."/>
            <person name="Chernysheva N.Y."/>
            <person name="Tekutyeva L.A."/>
            <person name="Velansky P.V."/>
            <person name="Svetashev V.I."/>
            <person name="Isaeva M.P."/>
        </authorList>
    </citation>
    <scope>NUCLEOTIDE SEQUENCE [LARGE SCALE GENOMIC DNA]</scope>
    <source>
        <strain evidence="9 10">KMM 3653</strain>
    </source>
</reference>
<feature type="transmembrane region" description="Helical" evidence="7">
    <location>
        <begin position="188"/>
        <end position="207"/>
    </location>
</feature>
<keyword evidence="2 7" id="KW-0813">Transport</keyword>
<dbReference type="Gene3D" id="1.10.3720.10">
    <property type="entry name" value="MetI-like"/>
    <property type="match status" value="1"/>
</dbReference>
<evidence type="ECO:0000313" key="9">
    <source>
        <dbReference type="EMBL" id="MBT0956051.1"/>
    </source>
</evidence>
<dbReference type="AlphaFoldDB" id="A0AAP2G688"/>
<feature type="transmembrane region" description="Helical" evidence="7">
    <location>
        <begin position="242"/>
        <end position="270"/>
    </location>
</feature>
<feature type="transmembrane region" description="Helical" evidence="7">
    <location>
        <begin position="133"/>
        <end position="156"/>
    </location>
</feature>
<dbReference type="CDD" id="cd06261">
    <property type="entry name" value="TM_PBP2"/>
    <property type="match status" value="1"/>
</dbReference>
<evidence type="ECO:0000313" key="10">
    <source>
        <dbReference type="Proteomes" id="UP001315686"/>
    </source>
</evidence>
<keyword evidence="4 7" id="KW-0812">Transmembrane</keyword>
<dbReference type="RefSeq" id="WP_327792266.1">
    <property type="nucleotide sequence ID" value="NZ_JADQAZ010000001.1"/>
</dbReference>
<evidence type="ECO:0000256" key="2">
    <source>
        <dbReference type="ARBA" id="ARBA00022448"/>
    </source>
</evidence>
<evidence type="ECO:0000256" key="5">
    <source>
        <dbReference type="ARBA" id="ARBA00022989"/>
    </source>
</evidence>
<accession>A0AAP2G688</accession>
<feature type="transmembrane region" description="Helical" evidence="7">
    <location>
        <begin position="100"/>
        <end position="121"/>
    </location>
</feature>
<dbReference type="EMBL" id="JADQAZ010000001">
    <property type="protein sequence ID" value="MBT0956051.1"/>
    <property type="molecule type" value="Genomic_DNA"/>
</dbReference>
<name>A0AAP2G688_9RHOB</name>
<feature type="transmembrane region" description="Helical" evidence="7">
    <location>
        <begin position="290"/>
        <end position="314"/>
    </location>
</feature>
<comment type="subcellular location">
    <subcellularLocation>
        <location evidence="1 7">Cell membrane</location>
        <topology evidence="1 7">Multi-pass membrane protein</topology>
    </subcellularLocation>
</comment>
<comment type="similarity">
    <text evidence="7">Belongs to the binding-protein-dependent transport system permease family.</text>
</comment>
<organism evidence="9 10">
    <name type="scientific">Harenicola maris</name>
    <dbReference type="NCBI Taxonomy" id="2841044"/>
    <lineage>
        <taxon>Bacteria</taxon>
        <taxon>Pseudomonadati</taxon>
        <taxon>Pseudomonadota</taxon>
        <taxon>Alphaproteobacteria</taxon>
        <taxon>Rhodobacterales</taxon>
        <taxon>Paracoccaceae</taxon>
        <taxon>Harenicola</taxon>
    </lineage>
</organism>
<gene>
    <name evidence="9" type="ORF">IV417_01515</name>
</gene>
<keyword evidence="10" id="KW-1185">Reference proteome</keyword>
<evidence type="ECO:0000256" key="6">
    <source>
        <dbReference type="ARBA" id="ARBA00023136"/>
    </source>
</evidence>
<dbReference type="InterPro" id="IPR000515">
    <property type="entry name" value="MetI-like"/>
</dbReference>
<dbReference type="GO" id="GO:0005886">
    <property type="term" value="C:plasma membrane"/>
    <property type="evidence" value="ECO:0007669"/>
    <property type="project" value="UniProtKB-SubCell"/>
</dbReference>
<dbReference type="Pfam" id="PF00528">
    <property type="entry name" value="BPD_transp_1"/>
    <property type="match status" value="1"/>
</dbReference>
<dbReference type="PROSITE" id="PS50928">
    <property type="entry name" value="ABC_TM1"/>
    <property type="match status" value="1"/>
</dbReference>
<dbReference type="PANTHER" id="PTHR43163:SF2">
    <property type="entry name" value="ABC TRANSPORTER PERMEASE PROTEIN"/>
    <property type="match status" value="1"/>
</dbReference>
<dbReference type="Pfam" id="PF19300">
    <property type="entry name" value="BPD_transp_1_N"/>
    <property type="match status" value="1"/>
</dbReference>